<keyword evidence="1" id="KW-0749">Sporulation</keyword>
<accession>A0AA86IIS6</accession>
<comment type="subcellular location">
    <subcellularLocation>
        <location evidence="2">Spore coat</location>
    </subcellularLocation>
</comment>
<proteinExistence type="inferred from homology"/>
<evidence type="ECO:0000256" key="2">
    <source>
        <dbReference type="ARBA" id="ARBA00024325"/>
    </source>
</evidence>
<dbReference type="InterPro" id="IPR012347">
    <property type="entry name" value="Ferritin-like"/>
</dbReference>
<dbReference type="Gene3D" id="1.20.1260.10">
    <property type="match status" value="1"/>
</dbReference>
<dbReference type="Pfam" id="PF07875">
    <property type="entry name" value="Coat_F"/>
    <property type="match status" value="1"/>
</dbReference>
<dbReference type="Proteomes" id="UP000253834">
    <property type="component" value="Chromosome"/>
</dbReference>
<dbReference type="EMBL" id="CP022674">
    <property type="protein sequence ID" value="AXI29993.1"/>
    <property type="molecule type" value="Genomic_DNA"/>
</dbReference>
<reference evidence="5 6" key="1">
    <citation type="submission" date="2017-07" db="EMBL/GenBank/DDBJ databases">
        <title>Isolation and development of strain Bacillus megaterium SR7 for enhanced growth and metabolite production under supercritical carbon dioxide.</title>
        <authorList>
            <person name="Freedman A.J.E."/>
            <person name="Peet K.C."/>
            <person name="Boock J.T."/>
            <person name="Penn K."/>
            <person name="Prather K.L.J."/>
            <person name="Thompson J.R."/>
        </authorList>
    </citation>
    <scope>NUCLEOTIDE SEQUENCE [LARGE SCALE GENOMIC DNA]</scope>
    <source>
        <strain evidence="5 6">SR7</strain>
    </source>
</reference>
<keyword evidence="5" id="KW-0946">Virion</keyword>
<dbReference type="RefSeq" id="WP_114895856.1">
    <property type="nucleotide sequence ID" value="NZ_CP022674.1"/>
</dbReference>
<feature type="region of interest" description="Disordered" evidence="4">
    <location>
        <begin position="1"/>
        <end position="24"/>
    </location>
</feature>
<dbReference type="PANTHER" id="PTHR39183">
    <property type="entry name" value="SPORE COAT PROTEIN F-LIKE PROTEIN YHCQ"/>
    <property type="match status" value="1"/>
</dbReference>
<evidence type="ECO:0000313" key="6">
    <source>
        <dbReference type="Proteomes" id="UP000253834"/>
    </source>
</evidence>
<organism evidence="5 6">
    <name type="scientific">Priestia megaterium</name>
    <name type="common">Bacillus megaterium</name>
    <dbReference type="NCBI Taxonomy" id="1404"/>
    <lineage>
        <taxon>Bacteria</taxon>
        <taxon>Bacillati</taxon>
        <taxon>Bacillota</taxon>
        <taxon>Bacilli</taxon>
        <taxon>Bacillales</taxon>
        <taxon>Bacillaceae</taxon>
        <taxon>Priestia</taxon>
    </lineage>
</organism>
<evidence type="ECO:0000256" key="3">
    <source>
        <dbReference type="ARBA" id="ARBA00024344"/>
    </source>
</evidence>
<dbReference type="InterPro" id="IPR012851">
    <property type="entry name" value="Spore_coat_CotF-like"/>
</dbReference>
<keyword evidence="5" id="KW-0167">Capsid protein</keyword>
<dbReference type="GO" id="GO:0030435">
    <property type="term" value="P:sporulation resulting in formation of a cellular spore"/>
    <property type="evidence" value="ECO:0007669"/>
    <property type="project" value="UniProtKB-KW"/>
</dbReference>
<protein>
    <submittedName>
        <fullName evidence="5">Spore coat protein</fullName>
    </submittedName>
</protein>
<evidence type="ECO:0000313" key="5">
    <source>
        <dbReference type="EMBL" id="AXI29993.1"/>
    </source>
</evidence>
<evidence type="ECO:0000256" key="1">
    <source>
        <dbReference type="ARBA" id="ARBA00022969"/>
    </source>
</evidence>
<sequence length="212" mass="24285">MNNHEHELPTNMQTGAVPPQLNHGGHELFDVHETLAGSINVMDQFMMFRQYVKEQELLDIIDRQYQFILNEYNLIVEAFSTGQKPDGSTHVYNMKQSHTFVYGLKPSQPKKPNQSVEEINEKGISGHMLGLVKSQASLLTMTALEITNPVVRRIFGDSVPNWIEMAYEISLYQNKHHYYQVPQLAKEDMQQMITSFAKATASPQMPNSHKLH</sequence>
<dbReference type="AlphaFoldDB" id="A0AA86IIS6"/>
<gene>
    <name evidence="5" type="ORF">CIB87_13550</name>
</gene>
<comment type="similarity">
    <text evidence="3">Belongs to the CotF family.</text>
</comment>
<dbReference type="PANTHER" id="PTHR39183:SF1">
    <property type="entry name" value="SPORE COAT PROTEIN F-LIKE PROTEIN YHCQ"/>
    <property type="match status" value="1"/>
</dbReference>
<evidence type="ECO:0000256" key="4">
    <source>
        <dbReference type="SAM" id="MobiDB-lite"/>
    </source>
</evidence>
<name>A0AA86IIS6_PRIMG</name>